<feature type="compositionally biased region" description="Low complexity" evidence="1">
    <location>
        <begin position="77"/>
        <end position="87"/>
    </location>
</feature>
<reference evidence="2 3" key="1">
    <citation type="journal article" date="2019" name="Mol. Biol. Evol.">
        <title>Blast fungal genomes show frequent chromosomal changes, gene gains and losses, and effector gene turnover.</title>
        <authorList>
            <person name="Gomez Luciano L.B."/>
            <person name="Jason Tsai I."/>
            <person name="Chuma I."/>
            <person name="Tosa Y."/>
            <person name="Chen Y.H."/>
            <person name="Li J.Y."/>
            <person name="Li M.Y."/>
            <person name="Jade Lu M.Y."/>
            <person name="Nakayashiki H."/>
            <person name="Li W.H."/>
        </authorList>
    </citation>
    <scope>NUCLEOTIDE SEQUENCE [LARGE SCALE GENOMIC DNA]</scope>
    <source>
        <strain evidence="2 3">NI907</strain>
    </source>
</reference>
<accession>A0A6P8AVP7</accession>
<organism evidence="2 3">
    <name type="scientific">Pyricularia grisea</name>
    <name type="common">Crabgrass-specific blast fungus</name>
    <name type="synonym">Magnaporthe grisea</name>
    <dbReference type="NCBI Taxonomy" id="148305"/>
    <lineage>
        <taxon>Eukaryota</taxon>
        <taxon>Fungi</taxon>
        <taxon>Dikarya</taxon>
        <taxon>Ascomycota</taxon>
        <taxon>Pezizomycotina</taxon>
        <taxon>Sordariomycetes</taxon>
        <taxon>Sordariomycetidae</taxon>
        <taxon>Magnaporthales</taxon>
        <taxon>Pyriculariaceae</taxon>
        <taxon>Pyricularia</taxon>
    </lineage>
</organism>
<sequence>MSSILAIHVVVTMVKLNATTTIITILLIPLVSNAAPIAIPTDGLVEPRIESLDLAGPDSNLGVLVRRTGDKGKGKASVQSGSSSPPQSVTPPQRPAAPVNLPGAPAPRRSSTMSNIGPAAGPSTNAQGAPSPPRRASTTNNITPPPRPAAPVNAPGTPSSGTGTLGSITPPSDPGAQLRTQHPNNPIDGSVRPPSNPDRLPRFPSPPSPGQSVEGVVAAGTPSSNEDKNMREKDKEPVPKRRLREYPKYIFGDKSRKDNNNQGPPPAPPSAPVA</sequence>
<evidence type="ECO:0000313" key="3">
    <source>
        <dbReference type="RefSeq" id="XP_030978939.1"/>
    </source>
</evidence>
<feature type="compositionally biased region" description="Basic and acidic residues" evidence="1">
    <location>
        <begin position="225"/>
        <end position="259"/>
    </location>
</feature>
<feature type="region of interest" description="Disordered" evidence="1">
    <location>
        <begin position="55"/>
        <end position="274"/>
    </location>
</feature>
<evidence type="ECO:0000313" key="2">
    <source>
        <dbReference type="Proteomes" id="UP000515153"/>
    </source>
</evidence>
<dbReference type="KEGG" id="pgri:PgNI_08144"/>
<reference evidence="3" key="3">
    <citation type="submission" date="2025-08" db="UniProtKB">
        <authorList>
            <consortium name="RefSeq"/>
        </authorList>
    </citation>
    <scope>IDENTIFICATION</scope>
    <source>
        <strain evidence="3">NI907</strain>
    </source>
</reference>
<reference evidence="3" key="2">
    <citation type="submission" date="2019-10" db="EMBL/GenBank/DDBJ databases">
        <authorList>
            <consortium name="NCBI Genome Project"/>
        </authorList>
    </citation>
    <scope>NUCLEOTIDE SEQUENCE</scope>
    <source>
        <strain evidence="3">NI907</strain>
    </source>
</reference>
<keyword evidence="2" id="KW-1185">Reference proteome</keyword>
<evidence type="ECO:0000256" key="1">
    <source>
        <dbReference type="SAM" id="MobiDB-lite"/>
    </source>
</evidence>
<dbReference type="GeneID" id="41963053"/>
<protein>
    <submittedName>
        <fullName evidence="3">Uncharacterized protein</fullName>
    </submittedName>
</protein>
<feature type="compositionally biased region" description="Pro residues" evidence="1">
    <location>
        <begin position="263"/>
        <end position="274"/>
    </location>
</feature>
<proteinExistence type="predicted"/>
<feature type="compositionally biased region" description="Low complexity" evidence="1">
    <location>
        <begin position="150"/>
        <end position="170"/>
    </location>
</feature>
<name>A0A6P8AVP7_PYRGI</name>
<dbReference type="RefSeq" id="XP_030978939.1">
    <property type="nucleotide sequence ID" value="XM_031128144.1"/>
</dbReference>
<dbReference type="AlphaFoldDB" id="A0A6P8AVP7"/>
<dbReference type="Proteomes" id="UP000515153">
    <property type="component" value="Chromosome V"/>
</dbReference>
<gene>
    <name evidence="3" type="ORF">PgNI_08144</name>
</gene>